<gene>
    <name evidence="2" type="ORF">Thi970DRAFT_04482</name>
</gene>
<dbReference type="RefSeq" id="WP_009151221.1">
    <property type="nucleotide sequence ID" value="NZ_CP121471.1"/>
</dbReference>
<dbReference type="InterPro" id="IPR009061">
    <property type="entry name" value="DNA-bd_dom_put_sf"/>
</dbReference>
<dbReference type="EMBL" id="JH603170">
    <property type="protein sequence ID" value="EIC20818.1"/>
    <property type="molecule type" value="Genomic_DNA"/>
</dbReference>
<accession>H8Z719</accession>
<proteinExistence type="predicted"/>
<keyword evidence="3" id="KW-1185">Reference proteome</keyword>
<dbReference type="Pfam" id="PF12728">
    <property type="entry name" value="HTH_17"/>
    <property type="match status" value="1"/>
</dbReference>
<dbReference type="Proteomes" id="UP000002964">
    <property type="component" value="Unassembled WGS sequence"/>
</dbReference>
<organism evidence="2 3">
    <name type="scientific">Thiorhodovibrio frisius</name>
    <dbReference type="NCBI Taxonomy" id="631362"/>
    <lineage>
        <taxon>Bacteria</taxon>
        <taxon>Pseudomonadati</taxon>
        <taxon>Pseudomonadota</taxon>
        <taxon>Gammaproteobacteria</taxon>
        <taxon>Chromatiales</taxon>
        <taxon>Chromatiaceae</taxon>
        <taxon>Thiorhodovibrio</taxon>
    </lineage>
</organism>
<evidence type="ECO:0000313" key="3">
    <source>
        <dbReference type="Proteomes" id="UP000002964"/>
    </source>
</evidence>
<feature type="domain" description="Helix-turn-helix" evidence="1">
    <location>
        <begin position="13"/>
        <end position="55"/>
    </location>
</feature>
<reference evidence="3" key="1">
    <citation type="submission" date="2011-06" db="EMBL/GenBank/DDBJ databases">
        <authorList>
            <consortium name="US DOE Joint Genome Institute (JGI-PGF)"/>
            <person name="Lucas S."/>
            <person name="Han J."/>
            <person name="Lapidus A."/>
            <person name="Cheng J.-F."/>
            <person name="Goodwin L."/>
            <person name="Pitluck S."/>
            <person name="Peters L."/>
            <person name="Land M.L."/>
            <person name="Hauser L."/>
            <person name="Vogl K."/>
            <person name="Liu Z."/>
            <person name="Overmann J."/>
            <person name="Frigaard N.-U."/>
            <person name="Bryant D.A."/>
            <person name="Woyke T.J."/>
        </authorList>
    </citation>
    <scope>NUCLEOTIDE SEQUENCE [LARGE SCALE GENOMIC DNA]</scope>
    <source>
        <strain evidence="3">970</strain>
    </source>
</reference>
<dbReference type="InterPro" id="IPR036388">
    <property type="entry name" value="WH-like_DNA-bd_sf"/>
</dbReference>
<dbReference type="AlphaFoldDB" id="H8Z719"/>
<protein>
    <recommendedName>
        <fullName evidence="1">Helix-turn-helix domain-containing protein</fullName>
    </recommendedName>
</protein>
<dbReference type="SUPFAM" id="SSF46955">
    <property type="entry name" value="Putative DNA-binding domain"/>
    <property type="match status" value="1"/>
</dbReference>
<dbReference type="InterPro" id="IPR041657">
    <property type="entry name" value="HTH_17"/>
</dbReference>
<dbReference type="HOGENOM" id="CLU_140176_9_5_6"/>
<sequence>MALEGEYLEEDSAAAYLGVTRRTLQRWWSERIGPPRTYIGRKPWYRRAALQKWLLDNERTPAREAA</sequence>
<dbReference type="STRING" id="631362.Thi970DRAFT_04482"/>
<evidence type="ECO:0000313" key="2">
    <source>
        <dbReference type="EMBL" id="EIC20818.1"/>
    </source>
</evidence>
<reference evidence="2 3" key="2">
    <citation type="submission" date="2011-11" db="EMBL/GenBank/DDBJ databases">
        <authorList>
            <consortium name="US DOE Joint Genome Institute"/>
            <person name="Lucas S."/>
            <person name="Han J."/>
            <person name="Lapidus A."/>
            <person name="Cheng J.-F."/>
            <person name="Goodwin L."/>
            <person name="Pitluck S."/>
            <person name="Peters L."/>
            <person name="Ovchinnikova G."/>
            <person name="Zhang X."/>
            <person name="Detter J.C."/>
            <person name="Han C."/>
            <person name="Tapia R."/>
            <person name="Land M."/>
            <person name="Hauser L."/>
            <person name="Kyrpides N."/>
            <person name="Ivanova N."/>
            <person name="Pagani I."/>
            <person name="Vogl K."/>
            <person name="Liu Z."/>
            <person name="Overmann J."/>
            <person name="Frigaard N.-U."/>
            <person name="Bryant D."/>
            <person name="Woyke T."/>
        </authorList>
    </citation>
    <scope>NUCLEOTIDE SEQUENCE [LARGE SCALE GENOMIC DNA]</scope>
    <source>
        <strain evidence="2 3">970</strain>
    </source>
</reference>
<evidence type="ECO:0000259" key="1">
    <source>
        <dbReference type="Pfam" id="PF12728"/>
    </source>
</evidence>
<dbReference type="OrthoDB" id="5785706at2"/>
<dbReference type="Gene3D" id="1.10.10.10">
    <property type="entry name" value="Winged helix-like DNA-binding domain superfamily/Winged helix DNA-binding domain"/>
    <property type="match status" value="1"/>
</dbReference>
<name>H8Z719_9GAMM</name>